<dbReference type="SMART" id="SM00858">
    <property type="entry name" value="SAF"/>
    <property type="match status" value="1"/>
</dbReference>
<feature type="domain" description="SAF" evidence="2">
    <location>
        <begin position="12"/>
        <end position="90"/>
    </location>
</feature>
<name>A0A381ZVC2_9ZZZZ</name>
<dbReference type="GO" id="GO:0019698">
    <property type="term" value="P:D-galacturonate catabolic process"/>
    <property type="evidence" value="ECO:0007669"/>
    <property type="project" value="TreeGrafter"/>
</dbReference>
<dbReference type="AlphaFoldDB" id="A0A381ZVC2"/>
<dbReference type="InterPro" id="IPR013974">
    <property type="entry name" value="SAF"/>
</dbReference>
<dbReference type="EMBL" id="UINC01022806">
    <property type="protein sequence ID" value="SVA93190.1"/>
    <property type="molecule type" value="Genomic_DNA"/>
</dbReference>
<proteinExistence type="predicted"/>
<protein>
    <recommendedName>
        <fullName evidence="2">SAF domain-containing protein</fullName>
    </recommendedName>
</protein>
<dbReference type="PANTHER" id="PTHR30536">
    <property type="entry name" value="ALTRONATE/GALACTARATE DEHYDRATASE"/>
    <property type="match status" value="1"/>
</dbReference>
<dbReference type="InterPro" id="IPR044144">
    <property type="entry name" value="SAF_UxaA/GarD"/>
</dbReference>
<reference evidence="3" key="1">
    <citation type="submission" date="2018-05" db="EMBL/GenBank/DDBJ databases">
        <authorList>
            <person name="Lanie J.A."/>
            <person name="Ng W.-L."/>
            <person name="Kazmierczak K.M."/>
            <person name="Andrzejewski T.M."/>
            <person name="Davidsen T.M."/>
            <person name="Wayne K.J."/>
            <person name="Tettelin H."/>
            <person name="Glass J.I."/>
            <person name="Rusch D."/>
            <person name="Podicherti R."/>
            <person name="Tsui H.-C.T."/>
            <person name="Winkler M.E."/>
        </authorList>
    </citation>
    <scope>NUCLEOTIDE SEQUENCE</scope>
</reference>
<accession>A0A381ZVC2</accession>
<dbReference type="CDD" id="cd11613">
    <property type="entry name" value="SAF_AH_GD"/>
    <property type="match status" value="1"/>
</dbReference>
<dbReference type="InterPro" id="IPR052172">
    <property type="entry name" value="UxaA_altronate/galactarate_dh"/>
</dbReference>
<dbReference type="Gene3D" id="2.30.130.110">
    <property type="match status" value="1"/>
</dbReference>
<gene>
    <name evidence="3" type="ORF">METZ01_LOCUS146044</name>
</gene>
<evidence type="ECO:0000313" key="3">
    <source>
        <dbReference type="EMBL" id="SVA93190.1"/>
    </source>
</evidence>
<organism evidence="3">
    <name type="scientific">marine metagenome</name>
    <dbReference type="NCBI Taxonomy" id="408172"/>
    <lineage>
        <taxon>unclassified sequences</taxon>
        <taxon>metagenomes</taxon>
        <taxon>ecological metagenomes</taxon>
    </lineage>
</organism>
<sequence length="94" mass="10233">MNPHFIVHEPKDSVGVVVVDQVGAGEEVKGWVMETDETISLTASEMVPLGHKLALKDINVGETIFKYGQDIGKAVGNISQGGHVHVQNVKTKRW</sequence>
<evidence type="ECO:0000259" key="2">
    <source>
        <dbReference type="SMART" id="SM00858"/>
    </source>
</evidence>
<dbReference type="PANTHER" id="PTHR30536:SF5">
    <property type="entry name" value="ALTRONATE DEHYDRATASE"/>
    <property type="match status" value="1"/>
</dbReference>
<dbReference type="GO" id="GO:0016829">
    <property type="term" value="F:lyase activity"/>
    <property type="evidence" value="ECO:0007669"/>
    <property type="project" value="UniProtKB-KW"/>
</dbReference>
<evidence type="ECO:0000256" key="1">
    <source>
        <dbReference type="ARBA" id="ARBA00023239"/>
    </source>
</evidence>
<keyword evidence="1" id="KW-0456">Lyase</keyword>